<accession>A0ABP8KCF6</accession>
<dbReference type="EMBL" id="BAABFR010000117">
    <property type="protein sequence ID" value="GAA4404103.1"/>
    <property type="molecule type" value="Genomic_DNA"/>
</dbReference>
<keyword evidence="2" id="KW-1185">Reference proteome</keyword>
<dbReference type="Pfam" id="PF10698">
    <property type="entry name" value="DUF2505"/>
    <property type="match status" value="1"/>
</dbReference>
<evidence type="ECO:0000313" key="2">
    <source>
        <dbReference type="Proteomes" id="UP001500635"/>
    </source>
</evidence>
<reference evidence="2" key="1">
    <citation type="journal article" date="2019" name="Int. J. Syst. Evol. Microbiol.">
        <title>The Global Catalogue of Microorganisms (GCM) 10K type strain sequencing project: providing services to taxonomists for standard genome sequencing and annotation.</title>
        <authorList>
            <consortium name="The Broad Institute Genomics Platform"/>
            <consortium name="The Broad Institute Genome Sequencing Center for Infectious Disease"/>
            <person name="Wu L."/>
            <person name="Ma J."/>
        </authorList>
    </citation>
    <scope>NUCLEOTIDE SEQUENCE [LARGE SCALE GENOMIC DNA]</scope>
    <source>
        <strain evidence="2">JCM 17688</strain>
    </source>
</reference>
<dbReference type="InterPro" id="IPR019639">
    <property type="entry name" value="DUF2505"/>
</dbReference>
<dbReference type="RefSeq" id="WP_345000612.1">
    <property type="nucleotide sequence ID" value="NZ_BAABFR010000117.1"/>
</dbReference>
<gene>
    <name evidence="1" type="ORF">GCM10023147_46250</name>
</gene>
<comment type="caution">
    <text evidence="1">The sequence shown here is derived from an EMBL/GenBank/DDBJ whole genome shotgun (WGS) entry which is preliminary data.</text>
</comment>
<organism evidence="1 2">
    <name type="scientific">Tsukamurella soli</name>
    <dbReference type="NCBI Taxonomy" id="644556"/>
    <lineage>
        <taxon>Bacteria</taxon>
        <taxon>Bacillati</taxon>
        <taxon>Actinomycetota</taxon>
        <taxon>Actinomycetes</taxon>
        <taxon>Mycobacteriales</taxon>
        <taxon>Tsukamurellaceae</taxon>
        <taxon>Tsukamurella</taxon>
    </lineage>
</organism>
<proteinExistence type="predicted"/>
<name>A0ABP8KCF6_9ACTN</name>
<dbReference type="SUPFAM" id="SSF55961">
    <property type="entry name" value="Bet v1-like"/>
    <property type="match status" value="1"/>
</dbReference>
<dbReference type="Proteomes" id="UP001500635">
    <property type="component" value="Unassembled WGS sequence"/>
</dbReference>
<protein>
    <submittedName>
        <fullName evidence="1">DUF2505 domain-containing protein</fullName>
    </submittedName>
</protein>
<evidence type="ECO:0000313" key="1">
    <source>
        <dbReference type="EMBL" id="GAA4404103.1"/>
    </source>
</evidence>
<sequence length="167" mass="17659">MPREFDVTVSSPATVDQVHSAFGTAGYWEDRFAAFDATMTLDEIGVGHDGTVRVSTTQDLRRDALPPLLARCYPGDLEVHATETWTPVAPGRVEGAITIRVAGAPGSGSAAAVLEPDGTGSRLRVIGAVRVGIPLVGGRVEKYLASGFAAHIPEIQDFTTDWIASRV</sequence>